<evidence type="ECO:0000256" key="4">
    <source>
        <dbReference type="SAM" id="Phobius"/>
    </source>
</evidence>
<feature type="transmembrane region" description="Helical" evidence="4">
    <location>
        <begin position="265"/>
        <end position="289"/>
    </location>
</feature>
<dbReference type="OrthoDB" id="5291101at2"/>
<keyword evidence="6" id="KW-1185">Reference proteome</keyword>
<dbReference type="KEGG" id="azz:DEW08_18585"/>
<keyword evidence="4" id="KW-1133">Transmembrane helix</keyword>
<evidence type="ECO:0000256" key="1">
    <source>
        <dbReference type="ARBA" id="ARBA00006739"/>
    </source>
</evidence>
<dbReference type="RefSeq" id="WP_109330086.1">
    <property type="nucleotide sequence ID" value="NZ_CP029354.1"/>
</dbReference>
<reference evidence="6" key="1">
    <citation type="submission" date="2018-05" db="EMBL/GenBank/DDBJ databases">
        <title>Azospirillum thermophila sp. nov., a novel isolated from hot spring.</title>
        <authorList>
            <person name="Zhao Z."/>
        </authorList>
    </citation>
    <scope>NUCLEOTIDE SEQUENCE [LARGE SCALE GENOMIC DNA]</scope>
    <source>
        <strain evidence="6">CFH 70021</strain>
    </source>
</reference>
<dbReference type="SUPFAM" id="SSF53448">
    <property type="entry name" value="Nucleotide-diphospho-sugar transferases"/>
    <property type="match status" value="1"/>
</dbReference>
<evidence type="ECO:0000256" key="3">
    <source>
        <dbReference type="ARBA" id="ARBA00022679"/>
    </source>
</evidence>
<keyword evidence="4" id="KW-0812">Transmembrane</keyword>
<dbReference type="GO" id="GO:0016757">
    <property type="term" value="F:glycosyltransferase activity"/>
    <property type="evidence" value="ECO:0007669"/>
    <property type="project" value="UniProtKB-KW"/>
</dbReference>
<dbReference type="EMBL" id="CP029354">
    <property type="protein sequence ID" value="AWK88135.1"/>
    <property type="molecule type" value="Genomic_DNA"/>
</dbReference>
<evidence type="ECO:0000313" key="5">
    <source>
        <dbReference type="EMBL" id="AWK88135.1"/>
    </source>
</evidence>
<keyword evidence="2" id="KW-0328">Glycosyltransferase</keyword>
<accession>A0A2S2CUP6</accession>
<dbReference type="CDD" id="cd06423">
    <property type="entry name" value="CESA_like"/>
    <property type="match status" value="1"/>
</dbReference>
<feature type="transmembrane region" description="Helical" evidence="4">
    <location>
        <begin position="224"/>
        <end position="245"/>
    </location>
</feature>
<dbReference type="InterPro" id="IPR029044">
    <property type="entry name" value="Nucleotide-diphossugar_trans"/>
</dbReference>
<keyword evidence="4" id="KW-0472">Membrane</keyword>
<comment type="similarity">
    <text evidence="1">Belongs to the glycosyltransferase 2 family.</text>
</comment>
<gene>
    <name evidence="5" type="ORF">DEW08_18585</name>
</gene>
<dbReference type="Proteomes" id="UP000245629">
    <property type="component" value="Chromosome 3"/>
</dbReference>
<protein>
    <recommendedName>
        <fullName evidence="7">Glycosyltransferase family 2 protein</fullName>
    </recommendedName>
</protein>
<dbReference type="PANTHER" id="PTHR43630">
    <property type="entry name" value="POLY-BETA-1,6-N-ACETYL-D-GLUCOSAMINE SYNTHASE"/>
    <property type="match status" value="1"/>
</dbReference>
<dbReference type="AlphaFoldDB" id="A0A2S2CUP6"/>
<evidence type="ECO:0000313" key="6">
    <source>
        <dbReference type="Proteomes" id="UP000245629"/>
    </source>
</evidence>
<feature type="transmembrane region" description="Helical" evidence="4">
    <location>
        <begin position="29"/>
        <end position="55"/>
    </location>
</feature>
<evidence type="ECO:0000256" key="2">
    <source>
        <dbReference type="ARBA" id="ARBA00022676"/>
    </source>
</evidence>
<name>A0A2S2CUP6_9PROT</name>
<keyword evidence="3" id="KW-0808">Transferase</keyword>
<sequence>MQEFFRYFVEGIDPVNIILTVNALPNLPWYNILFVAFVIAPLVRFQGPMIALWLANLLVPHRLFPEPPQRRPGPLPLVSVVIAGRNEAAGIAGTIRSLLACSYPRMEIIFVDDCSTDDTFEIAGSFVGTGHVRCFRAATHSGKPSCLNIGIQRARGEYIMIVDADADVQIGAIHEMLIPFDDPRVGAVTAHLRVRNARDTLITRMQEIEYAFNVAASRLWRSHLGILSIIAGAGGMFRAGAIRSLGGYDTGLGDDTDLTMRLRKAGWRLVFAPYAVIWVDCPATWRGLIRQRSRWERNMIKIRLRKQIDILRVSLFGFSNFLMMADQILVRFLLPLAFLAGLFWYIATDPFITSRILTFMYWIHVWETLLRMLAANDVLGVPRLAALPLAPLVPLYRLGLKLSLMPAIVKEMLRIGLRHGYVPEKIWRQTPHW</sequence>
<dbReference type="Gene3D" id="3.90.550.10">
    <property type="entry name" value="Spore Coat Polysaccharide Biosynthesis Protein SpsA, Chain A"/>
    <property type="match status" value="1"/>
</dbReference>
<dbReference type="PANTHER" id="PTHR43630:SF1">
    <property type="entry name" value="POLY-BETA-1,6-N-ACETYL-D-GLUCOSAMINE SYNTHASE"/>
    <property type="match status" value="1"/>
</dbReference>
<dbReference type="Pfam" id="PF13641">
    <property type="entry name" value="Glyco_tranf_2_3"/>
    <property type="match status" value="1"/>
</dbReference>
<proteinExistence type="inferred from homology"/>
<organism evidence="5 6">
    <name type="scientific">Azospirillum thermophilum</name>
    <dbReference type="NCBI Taxonomy" id="2202148"/>
    <lineage>
        <taxon>Bacteria</taxon>
        <taxon>Pseudomonadati</taxon>
        <taxon>Pseudomonadota</taxon>
        <taxon>Alphaproteobacteria</taxon>
        <taxon>Rhodospirillales</taxon>
        <taxon>Azospirillaceae</taxon>
        <taxon>Azospirillum</taxon>
    </lineage>
</organism>
<evidence type="ECO:0008006" key="7">
    <source>
        <dbReference type="Google" id="ProtNLM"/>
    </source>
</evidence>